<evidence type="ECO:0000256" key="4">
    <source>
        <dbReference type="ARBA" id="ARBA00023125"/>
    </source>
</evidence>
<dbReference type="InterPro" id="IPR015300">
    <property type="entry name" value="DNA-bd_pseudobarrel_sf"/>
</dbReference>
<evidence type="ECO:0000313" key="11">
    <source>
        <dbReference type="Proteomes" id="UP000243975"/>
    </source>
</evidence>
<comment type="subcellular location">
    <subcellularLocation>
        <location evidence="1">Nucleus</location>
    </subcellularLocation>
</comment>
<evidence type="ECO:0000256" key="2">
    <source>
        <dbReference type="ARBA" id="ARBA00007853"/>
    </source>
</evidence>
<evidence type="ECO:0000256" key="7">
    <source>
        <dbReference type="ARBA" id="ARBA00023294"/>
    </source>
</evidence>
<keyword evidence="4" id="KW-0238">DNA-binding</keyword>
<evidence type="ECO:0000256" key="8">
    <source>
        <dbReference type="SAM" id="MobiDB-lite"/>
    </source>
</evidence>
<accession>A0A103XWF1</accession>
<dbReference type="EMBL" id="LEKV01003809">
    <property type="protein sequence ID" value="KVH98104.1"/>
    <property type="molecule type" value="Genomic_DNA"/>
</dbReference>
<keyword evidence="7" id="KW-0927">Auxin signaling pathway</keyword>
<dbReference type="Gene3D" id="2.40.330.10">
    <property type="entry name" value="DNA-binding pseudobarrel domain"/>
    <property type="match status" value="1"/>
</dbReference>
<dbReference type="SUPFAM" id="SSF101936">
    <property type="entry name" value="DNA-binding pseudobarrel domain"/>
    <property type="match status" value="1"/>
</dbReference>
<dbReference type="STRING" id="59895.A0A103XWF1"/>
<organism evidence="10 11">
    <name type="scientific">Cynara cardunculus var. scolymus</name>
    <name type="common">Globe artichoke</name>
    <name type="synonym">Cynara scolymus</name>
    <dbReference type="NCBI Taxonomy" id="59895"/>
    <lineage>
        <taxon>Eukaryota</taxon>
        <taxon>Viridiplantae</taxon>
        <taxon>Streptophyta</taxon>
        <taxon>Embryophyta</taxon>
        <taxon>Tracheophyta</taxon>
        <taxon>Spermatophyta</taxon>
        <taxon>Magnoliopsida</taxon>
        <taxon>eudicotyledons</taxon>
        <taxon>Gunneridae</taxon>
        <taxon>Pentapetalae</taxon>
        <taxon>asterids</taxon>
        <taxon>campanulids</taxon>
        <taxon>Asterales</taxon>
        <taxon>Asteraceae</taxon>
        <taxon>Carduoideae</taxon>
        <taxon>Cardueae</taxon>
        <taxon>Carduinae</taxon>
        <taxon>Cynara</taxon>
    </lineage>
</organism>
<proteinExistence type="inferred from homology"/>
<dbReference type="GO" id="GO:0009734">
    <property type="term" value="P:auxin-activated signaling pathway"/>
    <property type="evidence" value="ECO:0007669"/>
    <property type="project" value="UniProtKB-KW"/>
</dbReference>
<dbReference type="AlphaFoldDB" id="A0A103XWF1"/>
<evidence type="ECO:0000256" key="3">
    <source>
        <dbReference type="ARBA" id="ARBA00023015"/>
    </source>
</evidence>
<keyword evidence="5" id="KW-0804">Transcription</keyword>
<evidence type="ECO:0000259" key="9">
    <source>
        <dbReference type="Pfam" id="PF06507"/>
    </source>
</evidence>
<protein>
    <submittedName>
        <fullName evidence="10">Auxin response factor</fullName>
    </submittedName>
</protein>
<feature type="compositionally biased region" description="Polar residues" evidence="8">
    <location>
        <begin position="376"/>
        <end position="392"/>
    </location>
</feature>
<sequence length="406" mass="45070">MTSSEVSSKGNSSMRGDRDTFSLSGFSDKNDAVGDSRTVPAVSGAVDADVALYKELWRACAGPLVTVPRENELVFYFPQGHIEQVEASTHQVPEQQMPVYDLPSKILCRVVNVQLKAEQETDEVFAQITLMPEPDVSLPLLPMNPQDVNSVKKEPAPPAQSRFHVHSFCKTLTASDTSTHGGFSVLRRHADECLPPLVRHVKATSNTGAGSEGFAWKRMALQAHISGTSPAEFIVPYDQYMESIKNNYSIGMRFKMRFEGEEAPEQRFTGTVVGIEESDPKRWPESKWRCLKARDGRSSAFGEYSVHLNRRGSEQQHGKWMMPPPLPSYLHMPSHSTEVMPKSPLSHQNEVRKPQDGNCKIFGVPLAGNKVASDEAGNSHQGLQSQSYPTLESDQRFEQSKSPKVI</sequence>
<evidence type="ECO:0000256" key="1">
    <source>
        <dbReference type="ARBA" id="ARBA00004123"/>
    </source>
</evidence>
<feature type="region of interest" description="Disordered" evidence="8">
    <location>
        <begin position="370"/>
        <end position="406"/>
    </location>
</feature>
<dbReference type="InterPro" id="IPR010525">
    <property type="entry name" value="ARF_dom"/>
</dbReference>
<dbReference type="InterPro" id="IPR044835">
    <property type="entry name" value="ARF_plant"/>
</dbReference>
<dbReference type="Proteomes" id="UP000243975">
    <property type="component" value="Unassembled WGS sequence"/>
</dbReference>
<evidence type="ECO:0000256" key="6">
    <source>
        <dbReference type="ARBA" id="ARBA00023242"/>
    </source>
</evidence>
<dbReference type="Pfam" id="PF06507">
    <property type="entry name" value="ARF_AD"/>
    <property type="match status" value="1"/>
</dbReference>
<dbReference type="PANTHER" id="PTHR31384:SF162">
    <property type="entry name" value="AUXIN RESPONSE FACTOR"/>
    <property type="match status" value="1"/>
</dbReference>
<feature type="region of interest" description="Disordered" evidence="8">
    <location>
        <begin position="1"/>
        <end position="27"/>
    </location>
</feature>
<keyword evidence="6" id="KW-0539">Nucleus</keyword>
<evidence type="ECO:0000313" key="10">
    <source>
        <dbReference type="EMBL" id="KVH98104.1"/>
    </source>
</evidence>
<feature type="compositionally biased region" description="Polar residues" evidence="8">
    <location>
        <begin position="1"/>
        <end position="14"/>
    </location>
</feature>
<dbReference type="PANTHER" id="PTHR31384">
    <property type="entry name" value="AUXIN RESPONSE FACTOR 4-RELATED"/>
    <property type="match status" value="1"/>
</dbReference>
<feature type="compositionally biased region" description="Basic and acidic residues" evidence="8">
    <location>
        <begin position="393"/>
        <end position="406"/>
    </location>
</feature>
<dbReference type="Gramene" id="KVH98104">
    <property type="protein sequence ID" value="KVH98104"/>
    <property type="gene ID" value="Ccrd_023674"/>
</dbReference>
<comment type="similarity">
    <text evidence="2">Belongs to the ARF family.</text>
</comment>
<dbReference type="GO" id="GO:0005634">
    <property type="term" value="C:nucleus"/>
    <property type="evidence" value="ECO:0007669"/>
    <property type="project" value="UniProtKB-SubCell"/>
</dbReference>
<dbReference type="GO" id="GO:0006355">
    <property type="term" value="P:regulation of DNA-templated transcription"/>
    <property type="evidence" value="ECO:0007669"/>
    <property type="project" value="InterPro"/>
</dbReference>
<keyword evidence="3" id="KW-0805">Transcription regulation</keyword>
<feature type="non-terminal residue" evidence="10">
    <location>
        <position position="1"/>
    </location>
</feature>
<gene>
    <name evidence="10" type="ORF">Ccrd_023674</name>
</gene>
<reference evidence="10 11" key="1">
    <citation type="journal article" date="2016" name="Sci. Rep.">
        <title>The genome sequence of the outbreeding globe artichoke constructed de novo incorporating a phase-aware low-pass sequencing strategy of F1 progeny.</title>
        <authorList>
            <person name="Scaglione D."/>
            <person name="Reyes-Chin-Wo S."/>
            <person name="Acquadro A."/>
            <person name="Froenicke L."/>
            <person name="Portis E."/>
            <person name="Beitel C."/>
            <person name="Tirone M."/>
            <person name="Mauro R."/>
            <person name="Lo Monaco A."/>
            <person name="Mauromicale G."/>
            <person name="Faccioli P."/>
            <person name="Cattivelli L."/>
            <person name="Rieseberg L."/>
            <person name="Michelmore R."/>
            <person name="Lanteri S."/>
        </authorList>
    </citation>
    <scope>NUCLEOTIDE SEQUENCE [LARGE SCALE GENOMIC DNA]</scope>
    <source>
        <strain evidence="10">2C</strain>
    </source>
</reference>
<dbReference type="FunFam" id="2.30.30.1040:FF:000001">
    <property type="entry name" value="Auxin response factor"/>
    <property type="match status" value="1"/>
</dbReference>
<comment type="caution">
    <text evidence="10">The sequence shown here is derived from an EMBL/GenBank/DDBJ whole genome shotgun (WGS) entry which is preliminary data.</text>
</comment>
<evidence type="ECO:0000256" key="5">
    <source>
        <dbReference type="ARBA" id="ARBA00023163"/>
    </source>
</evidence>
<dbReference type="Gene3D" id="2.30.30.1040">
    <property type="match status" value="1"/>
</dbReference>
<name>A0A103XWF1_CYNCS</name>
<dbReference type="GO" id="GO:0003677">
    <property type="term" value="F:DNA binding"/>
    <property type="evidence" value="ECO:0007669"/>
    <property type="project" value="UniProtKB-KW"/>
</dbReference>
<feature type="domain" description="Auxin response factor" evidence="9">
    <location>
        <begin position="233"/>
        <end position="294"/>
    </location>
</feature>
<feature type="region of interest" description="Disordered" evidence="8">
    <location>
        <begin position="335"/>
        <end position="358"/>
    </location>
</feature>
<keyword evidence="11" id="KW-1185">Reference proteome</keyword>